<dbReference type="AlphaFoldDB" id="A0A177B3U4"/>
<proteinExistence type="predicted"/>
<dbReference type="Proteomes" id="UP000078046">
    <property type="component" value="Unassembled WGS sequence"/>
</dbReference>
<name>A0A177B3U4_9BILA</name>
<dbReference type="Gene3D" id="3.30.420.10">
    <property type="entry name" value="Ribonuclease H-like superfamily/Ribonuclease H"/>
    <property type="match status" value="1"/>
</dbReference>
<dbReference type="PROSITE" id="PS50082">
    <property type="entry name" value="WD_REPEATS_2"/>
    <property type="match status" value="1"/>
</dbReference>
<comment type="caution">
    <text evidence="2">The sequence shown here is derived from an EMBL/GenBank/DDBJ whole genome shotgun (WGS) entry which is preliminary data.</text>
</comment>
<evidence type="ECO:0000313" key="2">
    <source>
        <dbReference type="EMBL" id="OAF68271.1"/>
    </source>
</evidence>
<dbReference type="InterPro" id="IPR036397">
    <property type="entry name" value="RNaseH_sf"/>
</dbReference>
<dbReference type="Gene3D" id="2.130.10.10">
    <property type="entry name" value="YVTN repeat-like/Quinoprotein amine dehydrogenase"/>
    <property type="match status" value="1"/>
</dbReference>
<gene>
    <name evidence="2" type="ORF">A3Q56_03979</name>
</gene>
<accession>A0A177B3U4</accession>
<dbReference type="InterPro" id="IPR015943">
    <property type="entry name" value="WD40/YVTN_repeat-like_dom_sf"/>
</dbReference>
<evidence type="ECO:0000313" key="3">
    <source>
        <dbReference type="Proteomes" id="UP000078046"/>
    </source>
</evidence>
<reference evidence="2 3" key="1">
    <citation type="submission" date="2016-04" db="EMBL/GenBank/DDBJ databases">
        <title>The genome of Intoshia linei affirms orthonectids as highly simplified spiralians.</title>
        <authorList>
            <person name="Mikhailov K.V."/>
            <person name="Slusarev G.S."/>
            <person name="Nikitin M.A."/>
            <person name="Logacheva M.D."/>
            <person name="Penin A."/>
            <person name="Aleoshin V."/>
            <person name="Panchin Y.V."/>
        </authorList>
    </citation>
    <scope>NUCLEOTIDE SEQUENCE [LARGE SCALE GENOMIC DNA]</scope>
    <source>
        <strain evidence="2">Intl2013</strain>
        <tissue evidence="2">Whole animal</tissue>
    </source>
</reference>
<feature type="repeat" description="WD" evidence="1">
    <location>
        <begin position="241"/>
        <end position="274"/>
    </location>
</feature>
<dbReference type="InterPro" id="IPR001680">
    <property type="entry name" value="WD40_rpt"/>
</dbReference>
<keyword evidence="3" id="KW-1185">Reference proteome</keyword>
<keyword evidence="1" id="KW-0853">WD repeat</keyword>
<dbReference type="PROSITE" id="PS50294">
    <property type="entry name" value="WD_REPEATS_REGION"/>
    <property type="match status" value="1"/>
</dbReference>
<dbReference type="InterPro" id="IPR036322">
    <property type="entry name" value="WD40_repeat_dom_sf"/>
</dbReference>
<evidence type="ECO:0000256" key="1">
    <source>
        <dbReference type="PROSITE-ProRule" id="PRU00221"/>
    </source>
</evidence>
<dbReference type="GO" id="GO:0003676">
    <property type="term" value="F:nucleic acid binding"/>
    <property type="evidence" value="ECO:0007669"/>
    <property type="project" value="InterPro"/>
</dbReference>
<protein>
    <submittedName>
        <fullName evidence="2">Uncharacterized protein</fullName>
    </submittedName>
</protein>
<sequence>MPDYTFNIFHTMKFDKLLIYRIAPHPFKKNVLALLAYKQKDHIILIYNMAMSKILYTSHSYYKFQRICWAPYIIKPKYAGNHFYRSSTDLSLYCVNTFIYEFQFGDLNTDLYKIQELSYTGNENHQSVRSSINWTKDCPILYFIGNSDASVDIYRHLDYKILNRQYKVNHYFALEWIKHVCIVKSYIIDSIFNINEDKYIRNIDYNDLKDSLLSNHIAACGFTFQVCIFDSDPLNTRIKRLKSHPSQVLSVTWNKKYRHLLASSCKVVVKIWDVMKRVHLHDIPLNTYGTPKELTINYCTWSNDPKIILILHKNFGIKSFNIDYFKLIDKPKVYMINKDDPTVPSKSFFKNKIKYFQNFDELISNFDKDEEESKTQIHNIEFSQKLYMSKIDEEILTHLFDKNNRLEELYILLDASINCHYAKPLYIPLLQYFDYNVRFNWIQDYLDNEPHDLLEVIMQLACLGELEMIVEVLISKHYFKLATYFARIYSPQHLIKVRNEYAKYSISIGDYDQTIIEQLLLREASNSCLSASSIKSKCSFNDVSTRTIKRELCFSPNIQRRVMIKCSNLTKLHIEKTVLFARTNMSINWNQICFSDEKRFNLDRPDDNAPIHVSKKTKEWLNRENIWGMMTGIVYKDGKQYKCLKDLRSAIERSWNSIDQPKVNTLIASMPSRIFEGIMEIGNLLIGKNASAKRTFNKSYKYD</sequence>
<dbReference type="SUPFAM" id="SSF50978">
    <property type="entry name" value="WD40 repeat-like"/>
    <property type="match status" value="1"/>
</dbReference>
<organism evidence="2 3">
    <name type="scientific">Intoshia linei</name>
    <dbReference type="NCBI Taxonomy" id="1819745"/>
    <lineage>
        <taxon>Eukaryota</taxon>
        <taxon>Metazoa</taxon>
        <taxon>Spiralia</taxon>
        <taxon>Lophotrochozoa</taxon>
        <taxon>Mesozoa</taxon>
        <taxon>Orthonectida</taxon>
        <taxon>Rhopaluridae</taxon>
        <taxon>Intoshia</taxon>
    </lineage>
</organism>
<dbReference type="EMBL" id="LWCA01000478">
    <property type="protein sequence ID" value="OAF68271.1"/>
    <property type="molecule type" value="Genomic_DNA"/>
</dbReference>
<dbReference type="OrthoDB" id="106945at2759"/>